<evidence type="ECO:0000313" key="2">
    <source>
        <dbReference type="Proteomes" id="UP000178121"/>
    </source>
</evidence>
<proteinExistence type="predicted"/>
<sequence length="73" mass="8443">MPVWQFLNKAHIVPSALARGFITRHKISTVGELLATPTYQEKESVWRALSPLQEEFRLRGFASYRHRFLASSI</sequence>
<evidence type="ECO:0000313" key="1">
    <source>
        <dbReference type="EMBL" id="OHA20815.1"/>
    </source>
</evidence>
<protein>
    <submittedName>
        <fullName evidence="1">Uncharacterized protein</fullName>
    </submittedName>
</protein>
<name>A0A1G2MA61_9BACT</name>
<dbReference type="Proteomes" id="UP000178121">
    <property type="component" value="Unassembled WGS sequence"/>
</dbReference>
<accession>A0A1G2MA61</accession>
<reference evidence="1 2" key="1">
    <citation type="journal article" date="2016" name="Nat. Commun.">
        <title>Thousands of microbial genomes shed light on interconnected biogeochemical processes in an aquifer system.</title>
        <authorList>
            <person name="Anantharaman K."/>
            <person name="Brown C.T."/>
            <person name="Hug L.A."/>
            <person name="Sharon I."/>
            <person name="Castelle C.J."/>
            <person name="Probst A.J."/>
            <person name="Thomas B.C."/>
            <person name="Singh A."/>
            <person name="Wilkins M.J."/>
            <person name="Karaoz U."/>
            <person name="Brodie E.L."/>
            <person name="Williams K.H."/>
            <person name="Hubbard S.S."/>
            <person name="Banfield J.F."/>
        </authorList>
    </citation>
    <scope>NUCLEOTIDE SEQUENCE [LARGE SCALE GENOMIC DNA]</scope>
</reference>
<comment type="caution">
    <text evidence="1">The sequence shown here is derived from an EMBL/GenBank/DDBJ whole genome shotgun (WGS) entry which is preliminary data.</text>
</comment>
<organism evidence="1 2">
    <name type="scientific">Candidatus Taylorbacteria bacterium RIFCSPHIGHO2_01_FULL_51_15</name>
    <dbReference type="NCBI Taxonomy" id="1802304"/>
    <lineage>
        <taxon>Bacteria</taxon>
        <taxon>Candidatus Tayloriibacteriota</taxon>
    </lineage>
</organism>
<gene>
    <name evidence="1" type="ORF">A2849_03450</name>
</gene>
<dbReference type="EMBL" id="MHRI01000021">
    <property type="protein sequence ID" value="OHA20815.1"/>
    <property type="molecule type" value="Genomic_DNA"/>
</dbReference>
<dbReference type="AlphaFoldDB" id="A0A1G2MA61"/>